<dbReference type="PANTHER" id="PTHR11950">
    <property type="entry name" value="RUNT RELATED"/>
    <property type="match status" value="1"/>
</dbReference>
<dbReference type="Gene3D" id="1.25.40.20">
    <property type="entry name" value="Ankyrin repeat-containing domain"/>
    <property type="match status" value="3"/>
</dbReference>
<dbReference type="OrthoDB" id="10029800at2759"/>
<proteinExistence type="predicted"/>
<feature type="repeat" description="ANK" evidence="5">
    <location>
        <begin position="459"/>
        <end position="491"/>
    </location>
</feature>
<organism evidence="8 9">
    <name type="scientific">Trichogramma brassicae</name>
    <dbReference type="NCBI Taxonomy" id="86971"/>
    <lineage>
        <taxon>Eukaryota</taxon>
        <taxon>Metazoa</taxon>
        <taxon>Ecdysozoa</taxon>
        <taxon>Arthropoda</taxon>
        <taxon>Hexapoda</taxon>
        <taxon>Insecta</taxon>
        <taxon>Pterygota</taxon>
        <taxon>Neoptera</taxon>
        <taxon>Endopterygota</taxon>
        <taxon>Hymenoptera</taxon>
        <taxon>Apocrita</taxon>
        <taxon>Proctotrupomorpha</taxon>
        <taxon>Chalcidoidea</taxon>
        <taxon>Trichogrammatidae</taxon>
        <taxon>Trichogramma</taxon>
    </lineage>
</organism>
<evidence type="ECO:0000256" key="3">
    <source>
        <dbReference type="ARBA" id="ARBA00023163"/>
    </source>
</evidence>
<dbReference type="InterPro" id="IPR008967">
    <property type="entry name" value="p53-like_TF_DNA-bd_sf"/>
</dbReference>
<dbReference type="GO" id="GO:0000978">
    <property type="term" value="F:RNA polymerase II cis-regulatory region sequence-specific DNA binding"/>
    <property type="evidence" value="ECO:0007669"/>
    <property type="project" value="TreeGrafter"/>
</dbReference>
<dbReference type="InterPro" id="IPR036770">
    <property type="entry name" value="Ankyrin_rpt-contain_sf"/>
</dbReference>
<feature type="region of interest" description="Disordered" evidence="6">
    <location>
        <begin position="234"/>
        <end position="255"/>
    </location>
</feature>
<evidence type="ECO:0000259" key="7">
    <source>
        <dbReference type="PROSITE" id="PS51062"/>
    </source>
</evidence>
<dbReference type="Gene3D" id="2.60.40.720">
    <property type="match status" value="1"/>
</dbReference>
<dbReference type="Proteomes" id="UP000479190">
    <property type="component" value="Unassembled WGS sequence"/>
</dbReference>
<dbReference type="FunFam" id="2.60.40.720:FF:000001">
    <property type="entry name" value="Runt-related transcription factor"/>
    <property type="match status" value="1"/>
</dbReference>
<evidence type="ECO:0000313" key="8">
    <source>
        <dbReference type="EMBL" id="CAB0036980.1"/>
    </source>
</evidence>
<dbReference type="GO" id="GO:0005524">
    <property type="term" value="F:ATP binding"/>
    <property type="evidence" value="ECO:0007669"/>
    <property type="project" value="InterPro"/>
</dbReference>
<feature type="repeat" description="ANK" evidence="5">
    <location>
        <begin position="604"/>
        <end position="632"/>
    </location>
</feature>
<dbReference type="InterPro" id="IPR013524">
    <property type="entry name" value="Runt_dom"/>
</dbReference>
<feature type="compositionally biased region" description="Acidic residues" evidence="6">
    <location>
        <begin position="238"/>
        <end position="253"/>
    </location>
</feature>
<dbReference type="GO" id="GO:0001709">
    <property type="term" value="P:cell fate determination"/>
    <property type="evidence" value="ECO:0007669"/>
    <property type="project" value="UniProtKB-ARBA"/>
</dbReference>
<evidence type="ECO:0000313" key="9">
    <source>
        <dbReference type="Proteomes" id="UP000479190"/>
    </source>
</evidence>
<name>A0A6H5IN39_9HYME</name>
<dbReference type="SUPFAM" id="SSF48403">
    <property type="entry name" value="Ankyrin repeat"/>
    <property type="match status" value="1"/>
</dbReference>
<feature type="domain" description="Runt" evidence="7">
    <location>
        <begin position="831"/>
        <end position="959"/>
    </location>
</feature>
<evidence type="ECO:0000256" key="5">
    <source>
        <dbReference type="PROSITE-ProRule" id="PRU00023"/>
    </source>
</evidence>
<comment type="subcellular location">
    <subcellularLocation>
        <location evidence="1">Nucleus</location>
    </subcellularLocation>
</comment>
<dbReference type="GO" id="GO:0005634">
    <property type="term" value="C:nucleus"/>
    <property type="evidence" value="ECO:0007669"/>
    <property type="project" value="UniProtKB-SubCell"/>
</dbReference>
<keyword evidence="5" id="KW-0040">ANK repeat</keyword>
<keyword evidence="3" id="KW-0804">Transcription</keyword>
<evidence type="ECO:0000256" key="4">
    <source>
        <dbReference type="ARBA" id="ARBA00023242"/>
    </source>
</evidence>
<gene>
    <name evidence="8" type="ORF">TBRA_LOCUS8818</name>
</gene>
<dbReference type="Pfam" id="PF12796">
    <property type="entry name" value="Ank_2"/>
    <property type="match status" value="1"/>
</dbReference>
<feature type="compositionally biased region" description="Low complexity" evidence="6">
    <location>
        <begin position="741"/>
        <end position="761"/>
    </location>
</feature>
<dbReference type="EMBL" id="CADCXV010000840">
    <property type="protein sequence ID" value="CAB0036980.1"/>
    <property type="molecule type" value="Genomic_DNA"/>
</dbReference>
<dbReference type="PROSITE" id="PS50088">
    <property type="entry name" value="ANK_REPEAT"/>
    <property type="match status" value="3"/>
</dbReference>
<dbReference type="PROSITE" id="PS51062">
    <property type="entry name" value="RUNT"/>
    <property type="match status" value="1"/>
</dbReference>
<feature type="region of interest" description="Disordered" evidence="6">
    <location>
        <begin position="728"/>
        <end position="794"/>
    </location>
</feature>
<dbReference type="SUPFAM" id="SSF49417">
    <property type="entry name" value="p53-like transcription factors"/>
    <property type="match status" value="1"/>
</dbReference>
<sequence>MRLGTSGGLYYCCGCCGLRAPDHGLYQWLRRACSRTPPPHYHRRCLSRAICCHALLLRIHRIQYPISEADRFAHFLLAIRSQGRRFRPPEKKNPGPRVLRVFVLIQNFCICATLFFRPSSYIICCPCSTLILNAESAFPGTRRDTNQSTSSVQRFTDSGTRHLILPPRKIDGRRAEKHFCISRDFIRLAFDESLACVPTRTEDVACLVVSFGKDCEKCVYTYVYPCRASENSFHGENDPDNEIEEGEENDESDATSVYDSYGSYESFHGEDGIYEEIRENHSEEVYAFKRNELKWLKILGQNVNWEIEDERFKYFDQLYRLVDDWKVQLPDLRKIFHQDEMDFLLVQAVIVGSFRGRSFIEFVARTGYKDRFDVPSDGGNPVMLRRTTVIHHAARNKPDEWEYMVEQLFYIYDRFDVNYVDDFGLTHVHVACMVKNCANVVQKFLEQARVDPNLIWPETGDSPLHLSVFHQCSKTTEILMRNGADLNSVNKDGLTPLHMAGTRGAHDHTVRQIFEICEDMKQPLQVNAQDHFGNTAVRLALESGHIYSVQFLLRKGADPNLANNDGSTPLHIVCQDSDCDRAQALFEVTDEINRLLQVDARDNLGRTPLQLAVLNLLPHTVESLLDRGADLSSLVLLPENDYLLGTIRLNKLTSAFAALAIYESLEKRGYKVDDYALITMKIFRSVEGKVRSSAPCDSVTTYCAAGSAADGMHLPVGSVSCTGESFGASLNHVHPQHPHQQHQQPQHFMHHQPQPQQHQPPDNLVDNGDLEALQQQPNGSVGSGGYSNNNDQVAPPIAGEEEAAEPGSTGGAEMSSEAAAVGELWWTERLVGEAQAEHPEGELVRTGSPYFLCSQLPTHWRSNKTLPQAFKVVALGEIGDGTVVTIRAGNDENCCAELRNATALMKNQVAKFNDLRFVGRSGRGKSFSITITVSTTPPQVATYTRAIKVTVDGPREPRSKTTLGRSQYASGRCIGVAMLVLYTRTGHANAFWPVLRVE</sequence>
<evidence type="ECO:0000256" key="2">
    <source>
        <dbReference type="ARBA" id="ARBA00023015"/>
    </source>
</evidence>
<evidence type="ECO:0000256" key="6">
    <source>
        <dbReference type="SAM" id="MobiDB-lite"/>
    </source>
</evidence>
<keyword evidence="2" id="KW-0805">Transcription regulation</keyword>
<dbReference type="PROSITE" id="PS50297">
    <property type="entry name" value="ANK_REP_REGION"/>
    <property type="match status" value="3"/>
</dbReference>
<dbReference type="Pfam" id="PF00853">
    <property type="entry name" value="Runt"/>
    <property type="match status" value="1"/>
</dbReference>
<dbReference type="InterPro" id="IPR012346">
    <property type="entry name" value="p53/RUNT-type_TF_DNA-bd_sf"/>
</dbReference>
<dbReference type="PANTHER" id="PTHR11950:SF49">
    <property type="entry name" value="PROTEIN LOZENGE"/>
    <property type="match status" value="1"/>
</dbReference>
<keyword evidence="4" id="KW-0539">Nucleus</keyword>
<accession>A0A6H5IN39</accession>
<dbReference type="AlphaFoldDB" id="A0A6H5IN39"/>
<feature type="repeat" description="ANK" evidence="5">
    <location>
        <begin position="532"/>
        <end position="564"/>
    </location>
</feature>
<dbReference type="SMART" id="SM00248">
    <property type="entry name" value="ANK"/>
    <property type="match status" value="6"/>
</dbReference>
<protein>
    <recommendedName>
        <fullName evidence="7">Runt domain-containing protein</fullName>
    </recommendedName>
</protein>
<dbReference type="InterPro" id="IPR000040">
    <property type="entry name" value="AML1_Runt"/>
</dbReference>
<dbReference type="PRINTS" id="PR00967">
    <property type="entry name" value="ONCOGENEAML1"/>
</dbReference>
<dbReference type="InterPro" id="IPR002110">
    <property type="entry name" value="Ankyrin_rpt"/>
</dbReference>
<dbReference type="GO" id="GO:0000981">
    <property type="term" value="F:DNA-binding transcription factor activity, RNA polymerase II-specific"/>
    <property type="evidence" value="ECO:0007669"/>
    <property type="project" value="TreeGrafter"/>
</dbReference>
<keyword evidence="9" id="KW-1185">Reference proteome</keyword>
<reference evidence="8 9" key="1">
    <citation type="submission" date="2020-02" db="EMBL/GenBank/DDBJ databases">
        <authorList>
            <person name="Ferguson B K."/>
        </authorList>
    </citation>
    <scope>NUCLEOTIDE SEQUENCE [LARGE SCALE GENOMIC DNA]</scope>
</reference>
<evidence type="ECO:0000256" key="1">
    <source>
        <dbReference type="ARBA" id="ARBA00004123"/>
    </source>
</evidence>